<comment type="caution">
    <text evidence="2">The sequence shown here is derived from an EMBL/GenBank/DDBJ whole genome shotgun (WGS) entry which is preliminary data.</text>
</comment>
<dbReference type="Proteomes" id="UP000246077">
    <property type="component" value="Unassembled WGS sequence"/>
</dbReference>
<dbReference type="InterPro" id="IPR041286">
    <property type="entry name" value="MBG_2"/>
</dbReference>
<evidence type="ECO:0000313" key="3">
    <source>
        <dbReference type="Proteomes" id="UP000246077"/>
    </source>
</evidence>
<feature type="non-terminal residue" evidence="2">
    <location>
        <position position="647"/>
    </location>
</feature>
<feature type="domain" description="MBG" evidence="1">
    <location>
        <begin position="309"/>
        <end position="377"/>
    </location>
</feature>
<proteinExistence type="predicted"/>
<reference evidence="3" key="1">
    <citation type="submission" date="2018-05" db="EMBL/GenBank/DDBJ databases">
        <title>Zavarzinia sp. HR-AS.</title>
        <authorList>
            <person name="Lee Y."/>
            <person name="Jeon C.O."/>
        </authorList>
    </citation>
    <scope>NUCLEOTIDE SEQUENCE [LARGE SCALE GENOMIC DNA]</scope>
    <source>
        <strain evidence="3">DSM 1231</strain>
    </source>
</reference>
<keyword evidence="3" id="KW-1185">Reference proteome</keyword>
<feature type="domain" description="MBG" evidence="1">
    <location>
        <begin position="69"/>
        <end position="137"/>
    </location>
</feature>
<feature type="domain" description="MBG" evidence="1">
    <location>
        <begin position="1"/>
        <end position="57"/>
    </location>
</feature>
<dbReference type="Pfam" id="PF18676">
    <property type="entry name" value="MBG_2"/>
    <property type="match status" value="8"/>
</dbReference>
<dbReference type="AlphaFoldDB" id="A0A317DX23"/>
<accession>A0A317DX23</accession>
<feature type="domain" description="MBG" evidence="1">
    <location>
        <begin position="549"/>
        <end position="617"/>
    </location>
</feature>
<feature type="domain" description="MBG" evidence="1">
    <location>
        <begin position="389"/>
        <end position="457"/>
    </location>
</feature>
<dbReference type="EMBL" id="QGLF01000015">
    <property type="protein sequence ID" value="PWR17493.1"/>
    <property type="molecule type" value="Genomic_DNA"/>
</dbReference>
<sequence>YGDLDPALAYTATGFKAGDTAALLTGSLTRTAGENAGDYGIALGGVSAGGNYTVNLSGALSFRITPAALTVTATAGQSKVYGDLDPALTYTATGFKAGDTAALLTGALARAAGENAGDYGITLGGVSAGGNYTVSLSGAPSFRITPAALTVTATAGQSKVYGDLDPALAYTATGFKAGDTAALLTGALARAAGENAGDYGITLGGVSAGGNYTVSLSGAPSFRITPAALTVTATAGQSKVYGDLDPALTYTATGFKAGDTVALLTGALARAAGENAGDYGITLGGVSAGGNYTVSLSGAPSFRITPAALTVTATAGQSKVYGDLDPALAYTATGFKAGDTAALLTGALAQAAGENAGDYGITLGGVSAGGNYTVSLSGAPSFRITPAALTVTATAGQSKVYGDLDPVLAYTATGFKAGDTAALLIGSLTRAAGENAGDYGVTLGGVSAGGNYTVSLSGSPSFRITPAALTVTATAGQSKVYGDLDPALAYTATGFKAGDTAALLTGALARAAGENAGDYGITLGGVSAGGNYTVSLSGSPSFRITPAALTVTATAGQSKVYGDLDPALAYTATGFKAGDTAALLTGALAQAAGENAGDYGIALGGVTAGGNYTVSLSGAPSFRITPAALTVTATAGQSKVYGDLDPV</sequence>
<feature type="domain" description="MBG" evidence="1">
    <location>
        <begin position="229"/>
        <end position="297"/>
    </location>
</feature>
<feature type="domain" description="MBG" evidence="1">
    <location>
        <begin position="149"/>
        <end position="217"/>
    </location>
</feature>
<dbReference type="RefSeq" id="WP_170131912.1">
    <property type="nucleotide sequence ID" value="NZ_QGLF01000015.1"/>
</dbReference>
<gene>
    <name evidence="2" type="ORF">DKG75_22590</name>
</gene>
<feature type="domain" description="MBG" evidence="1">
    <location>
        <begin position="469"/>
        <end position="537"/>
    </location>
</feature>
<evidence type="ECO:0000259" key="1">
    <source>
        <dbReference type="Pfam" id="PF18676"/>
    </source>
</evidence>
<feature type="non-terminal residue" evidence="2">
    <location>
        <position position="1"/>
    </location>
</feature>
<protein>
    <recommendedName>
        <fullName evidence="1">MBG domain-containing protein</fullName>
    </recommendedName>
</protein>
<evidence type="ECO:0000313" key="2">
    <source>
        <dbReference type="EMBL" id="PWR17493.1"/>
    </source>
</evidence>
<name>A0A317DX23_9PROT</name>
<organism evidence="2 3">
    <name type="scientific">Zavarzinia compransoris</name>
    <dbReference type="NCBI Taxonomy" id="1264899"/>
    <lineage>
        <taxon>Bacteria</taxon>
        <taxon>Pseudomonadati</taxon>
        <taxon>Pseudomonadota</taxon>
        <taxon>Alphaproteobacteria</taxon>
        <taxon>Rhodospirillales</taxon>
        <taxon>Zavarziniaceae</taxon>
        <taxon>Zavarzinia</taxon>
    </lineage>
</organism>